<feature type="transmembrane region" description="Helical" evidence="1">
    <location>
        <begin position="152"/>
        <end position="173"/>
    </location>
</feature>
<reference evidence="2" key="1">
    <citation type="journal article" date="2019" name="PeerJ">
        <title>Genes of the pig, Sus scrofa, reconstructed with EvidentialGene.</title>
        <authorList>
            <person name="Gilbert D.G."/>
        </authorList>
    </citation>
    <scope>NUCLEOTIDE SEQUENCE</scope>
</reference>
<keyword evidence="1" id="KW-0812">Transmembrane</keyword>
<keyword evidence="1" id="KW-1133">Transmembrane helix</keyword>
<accession>A0A481DRD4</accession>
<organism evidence="2">
    <name type="scientific">Sus scrofa</name>
    <name type="common">Pig</name>
    <dbReference type="NCBI Taxonomy" id="9823"/>
    <lineage>
        <taxon>Eukaryota</taxon>
        <taxon>Metazoa</taxon>
        <taxon>Chordata</taxon>
        <taxon>Craniata</taxon>
        <taxon>Vertebrata</taxon>
        <taxon>Euteleostomi</taxon>
        <taxon>Mammalia</taxon>
        <taxon>Eutheria</taxon>
        <taxon>Laurasiatheria</taxon>
        <taxon>Artiodactyla</taxon>
        <taxon>Suina</taxon>
        <taxon>Suidae</taxon>
        <taxon>Sus</taxon>
    </lineage>
</organism>
<keyword evidence="1" id="KW-0472">Membrane</keyword>
<protein>
    <submittedName>
        <fullName evidence="2">Uncharacterized protein</fullName>
    </submittedName>
</protein>
<dbReference type="AlphaFoldDB" id="A0A481DRD4"/>
<proteinExistence type="predicted"/>
<dbReference type="EMBL" id="DQIR01057777">
    <property type="protein sequence ID" value="HDA13253.1"/>
    <property type="molecule type" value="Transcribed_RNA"/>
</dbReference>
<evidence type="ECO:0000256" key="1">
    <source>
        <dbReference type="SAM" id="Phobius"/>
    </source>
</evidence>
<name>A0A481DRD4_PIG</name>
<dbReference type="EMBL" id="DQIR01329514">
    <property type="protein sequence ID" value="HDC84922.1"/>
    <property type="molecule type" value="Transcribed_RNA"/>
</dbReference>
<sequence length="178" mass="19901">MSPGFESQCHHSVICPLTDHHNGFRFGLHQEKVGPVLPFYRKRGFEPDANPSFPQGRPCSQCCHFVRPHHSLFSASLHSFHHLVLIAGPPSLWKETAIATSLKKRHLSGPFPAHLMSCCLHSSHTDVFKLLEDALPSISKMFTCAIPSLENAFLFLISHSLPIIPLSVPLILVRRQCL</sequence>
<evidence type="ECO:0000313" key="2">
    <source>
        <dbReference type="EMBL" id="HDC84922.1"/>
    </source>
</evidence>